<dbReference type="GO" id="GO:0016746">
    <property type="term" value="F:acyltransferase activity"/>
    <property type="evidence" value="ECO:0007669"/>
    <property type="project" value="UniProtKB-KW"/>
</dbReference>
<feature type="domain" description="Phospholipid/glycerol acyltransferase" evidence="10">
    <location>
        <begin position="75"/>
        <end position="190"/>
    </location>
</feature>
<dbReference type="InterPro" id="IPR004552">
    <property type="entry name" value="AGP_acyltrans"/>
</dbReference>
<comment type="domain">
    <text evidence="9">The HXXXXD motif is essential for acyltransferase activity and may constitute the binding site for the phosphate moiety of the glycerol-3-phosphate.</text>
</comment>
<sequence length="248" mass="27905">MKISKLRTQWIILLSVLYTADACLRSIIKRFTGKTNRAWVDKTIHQWANRLLNLVGVKCKVVNPHGIEPKQGQATIIMCNHSSLYDIPLSFKAFPNHSIRMLAKKELSRIPIMGKGMMAAEFPFIDRKNRHQAIKDLEAVRKLLESGIVMWIAPEGTRSKDGKLAAFKKGAFITAIEAKAIIIPIGIRGAYDILPARTTQININQTAEIHIGAPIDASRYTNENKEELVKLVHQSMQLLVEEQDSLSK</sequence>
<dbReference type="EC" id="2.3.1.51" evidence="5 9"/>
<evidence type="ECO:0000313" key="11">
    <source>
        <dbReference type="EMBL" id="WED43208.1"/>
    </source>
</evidence>
<accession>A0ABY8ARQ1</accession>
<evidence type="ECO:0000259" key="10">
    <source>
        <dbReference type="SMART" id="SM00563"/>
    </source>
</evidence>
<reference evidence="11 12" key="1">
    <citation type="submission" date="2023-02" db="EMBL/GenBank/DDBJ databases">
        <title>Genome Sequence of L. cardiaca H63T.</title>
        <authorList>
            <person name="Lopez A.E."/>
            <person name="Cianciotto N.P."/>
        </authorList>
    </citation>
    <scope>NUCLEOTIDE SEQUENCE [LARGE SCALE GENOMIC DNA]</scope>
    <source>
        <strain evidence="11 12">H63</strain>
    </source>
</reference>
<dbReference type="SMART" id="SM00563">
    <property type="entry name" value="PlsC"/>
    <property type="match status" value="1"/>
</dbReference>
<keyword evidence="9" id="KW-1208">Phospholipid metabolism</keyword>
<keyword evidence="9" id="KW-0443">Lipid metabolism</keyword>
<comment type="pathway">
    <text evidence="2">Phospholipid metabolism; CDP-diacylglycerol biosynthesis; CDP-diacylglycerol from sn-glycerol 3-phosphate: step 2/3.</text>
</comment>
<evidence type="ECO:0000256" key="8">
    <source>
        <dbReference type="ARBA" id="ARBA00023315"/>
    </source>
</evidence>
<keyword evidence="7 9" id="KW-0808">Transferase</keyword>
<dbReference type="Pfam" id="PF01553">
    <property type="entry name" value="Acyltransferase"/>
    <property type="match status" value="1"/>
</dbReference>
<dbReference type="InterPro" id="IPR002123">
    <property type="entry name" value="Plipid/glycerol_acylTrfase"/>
</dbReference>
<keyword evidence="12" id="KW-1185">Reference proteome</keyword>
<evidence type="ECO:0000256" key="6">
    <source>
        <dbReference type="ARBA" id="ARBA00016139"/>
    </source>
</evidence>
<dbReference type="NCBIfam" id="TIGR00530">
    <property type="entry name" value="AGP_acyltrn"/>
    <property type="match status" value="1"/>
</dbReference>
<proteinExistence type="inferred from homology"/>
<keyword evidence="9" id="KW-0444">Lipid biosynthesis</keyword>
<evidence type="ECO:0000256" key="9">
    <source>
        <dbReference type="RuleBase" id="RU361267"/>
    </source>
</evidence>
<evidence type="ECO:0000256" key="2">
    <source>
        <dbReference type="ARBA" id="ARBA00004728"/>
    </source>
</evidence>
<gene>
    <name evidence="11" type="ORF">PXX05_00080</name>
</gene>
<organism evidence="11 12">
    <name type="scientific">Legionella cardiaca</name>
    <dbReference type="NCBI Taxonomy" id="1071983"/>
    <lineage>
        <taxon>Bacteria</taxon>
        <taxon>Pseudomonadati</taxon>
        <taxon>Pseudomonadota</taxon>
        <taxon>Gammaproteobacteria</taxon>
        <taxon>Legionellales</taxon>
        <taxon>Legionellaceae</taxon>
        <taxon>Legionella</taxon>
    </lineage>
</organism>
<comment type="pathway">
    <text evidence="3">Lipid metabolism.</text>
</comment>
<dbReference type="PANTHER" id="PTHR10434:SF11">
    <property type="entry name" value="1-ACYL-SN-GLYCEROL-3-PHOSPHATE ACYLTRANSFERASE"/>
    <property type="match status" value="1"/>
</dbReference>
<evidence type="ECO:0000313" key="12">
    <source>
        <dbReference type="Proteomes" id="UP001222087"/>
    </source>
</evidence>
<comment type="catalytic activity">
    <reaction evidence="1 9">
        <text>a 1-acyl-sn-glycero-3-phosphate + an acyl-CoA = a 1,2-diacyl-sn-glycero-3-phosphate + CoA</text>
        <dbReference type="Rhea" id="RHEA:19709"/>
        <dbReference type="ChEBI" id="CHEBI:57287"/>
        <dbReference type="ChEBI" id="CHEBI:57970"/>
        <dbReference type="ChEBI" id="CHEBI:58342"/>
        <dbReference type="ChEBI" id="CHEBI:58608"/>
        <dbReference type="EC" id="2.3.1.51"/>
    </reaction>
</comment>
<evidence type="ECO:0000256" key="3">
    <source>
        <dbReference type="ARBA" id="ARBA00005189"/>
    </source>
</evidence>
<comment type="similarity">
    <text evidence="4 9">Belongs to the 1-acyl-sn-glycerol-3-phosphate acyltransferase family.</text>
</comment>
<evidence type="ECO:0000256" key="5">
    <source>
        <dbReference type="ARBA" id="ARBA00013211"/>
    </source>
</evidence>
<keyword evidence="8 9" id="KW-0012">Acyltransferase</keyword>
<keyword evidence="9" id="KW-0594">Phospholipid biosynthesis</keyword>
<evidence type="ECO:0000256" key="4">
    <source>
        <dbReference type="ARBA" id="ARBA00008655"/>
    </source>
</evidence>
<evidence type="ECO:0000256" key="7">
    <source>
        <dbReference type="ARBA" id="ARBA00022679"/>
    </source>
</evidence>
<dbReference type="CDD" id="cd07989">
    <property type="entry name" value="LPLAT_AGPAT-like"/>
    <property type="match status" value="1"/>
</dbReference>
<dbReference type="PANTHER" id="PTHR10434">
    <property type="entry name" value="1-ACYL-SN-GLYCEROL-3-PHOSPHATE ACYLTRANSFERASE"/>
    <property type="match status" value="1"/>
</dbReference>
<dbReference type="Proteomes" id="UP001222087">
    <property type="component" value="Chromosome"/>
</dbReference>
<dbReference type="EMBL" id="CP119078">
    <property type="protein sequence ID" value="WED43208.1"/>
    <property type="molecule type" value="Genomic_DNA"/>
</dbReference>
<dbReference type="RefSeq" id="WP_275089021.1">
    <property type="nucleotide sequence ID" value="NZ_CP119078.1"/>
</dbReference>
<evidence type="ECO:0000256" key="1">
    <source>
        <dbReference type="ARBA" id="ARBA00001141"/>
    </source>
</evidence>
<dbReference type="SUPFAM" id="SSF69593">
    <property type="entry name" value="Glycerol-3-phosphate (1)-acyltransferase"/>
    <property type="match status" value="1"/>
</dbReference>
<protein>
    <recommendedName>
        <fullName evidence="6 9">1-acyl-sn-glycerol-3-phosphate acyltransferase</fullName>
        <ecNumber evidence="5 9">2.3.1.51</ecNumber>
    </recommendedName>
</protein>
<name>A0ABY8ARQ1_9GAMM</name>